<evidence type="ECO:0000313" key="5">
    <source>
        <dbReference type="Proteomes" id="UP000074072"/>
    </source>
</evidence>
<protein>
    <recommendedName>
        <fullName evidence="1">TadE-like domain-containing protein</fullName>
    </recommendedName>
</protein>
<evidence type="ECO:0000313" key="4">
    <source>
        <dbReference type="Proteomes" id="UP000072867"/>
    </source>
</evidence>
<evidence type="ECO:0000313" key="2">
    <source>
        <dbReference type="EMBL" id="KTT75815.1"/>
    </source>
</evidence>
<dbReference type="EMBL" id="LDTE01000008">
    <property type="protein sequence ID" value="KTW02911.1"/>
    <property type="molecule type" value="Genomic_DNA"/>
</dbReference>
<dbReference type="RefSeq" id="WP_058731896.1">
    <property type="nucleotide sequence ID" value="NZ_LDTD01000005.1"/>
</dbReference>
<feature type="domain" description="TadE-like" evidence="1">
    <location>
        <begin position="15"/>
        <end position="56"/>
    </location>
</feature>
<evidence type="ECO:0000313" key="3">
    <source>
        <dbReference type="EMBL" id="KTW02911.1"/>
    </source>
</evidence>
<accession>A0A147I8X7</accession>
<proteinExistence type="predicted"/>
<sequence length="181" mass="19444">MMRPRAWAAMRDVRGVAMVEFALVLPVMLVLYLGGVQLQDGIACDRKVTSTARAAADLISQNTTGSISAAEVDDNLNAASQVLLPFSSVPATIRVTEIAIDGNKKATVKWSRGFKTTRYTPGTAMAVPTAMQQPNTYYLLAEVTYAYTPPSSFGAIGPMTLGDSIYMVPRNTDQINCPDCS</sequence>
<dbReference type="Proteomes" id="UP000074072">
    <property type="component" value="Unassembled WGS sequence"/>
</dbReference>
<dbReference type="InterPro" id="IPR012495">
    <property type="entry name" value="TadE-like_dom"/>
</dbReference>
<dbReference type="OrthoDB" id="7546969at2"/>
<dbReference type="AlphaFoldDB" id="A0A147I8X7"/>
<dbReference type="Proteomes" id="UP000072867">
    <property type="component" value="Unassembled WGS sequence"/>
</dbReference>
<gene>
    <name evidence="2" type="ORF">NS319_00330</name>
    <name evidence="3" type="ORF">SB4_01900</name>
</gene>
<dbReference type="Pfam" id="PF07811">
    <property type="entry name" value="TadE"/>
    <property type="match status" value="1"/>
</dbReference>
<dbReference type="PATRIC" id="fig|33051.3.peg.2524"/>
<reference evidence="4 5" key="1">
    <citation type="journal article" date="2016" name="Front. Microbiol.">
        <title>Genomic Resource of Rice Seed Associated Bacteria.</title>
        <authorList>
            <person name="Midha S."/>
            <person name="Bansal K."/>
            <person name="Sharma S."/>
            <person name="Kumar N."/>
            <person name="Patil P.P."/>
            <person name="Chaudhry V."/>
            <person name="Patil P.B."/>
        </authorList>
    </citation>
    <scope>NUCLEOTIDE SEQUENCE [LARGE SCALE GENOMIC DNA]</scope>
    <source>
        <strain evidence="2 4">NS319</strain>
        <strain evidence="3 5">SB4</strain>
    </source>
</reference>
<name>A0A147I8X7_9SPHN</name>
<comment type="caution">
    <text evidence="2">The sequence shown here is derived from an EMBL/GenBank/DDBJ whole genome shotgun (WGS) entry which is preliminary data.</text>
</comment>
<organism evidence="2 4">
    <name type="scientific">Sphingomonas sanguinis</name>
    <dbReference type="NCBI Taxonomy" id="33051"/>
    <lineage>
        <taxon>Bacteria</taxon>
        <taxon>Pseudomonadati</taxon>
        <taxon>Pseudomonadota</taxon>
        <taxon>Alphaproteobacteria</taxon>
        <taxon>Sphingomonadales</taxon>
        <taxon>Sphingomonadaceae</taxon>
        <taxon>Sphingomonas</taxon>
    </lineage>
</organism>
<dbReference type="EMBL" id="LDTD01000005">
    <property type="protein sequence ID" value="KTT75815.1"/>
    <property type="molecule type" value="Genomic_DNA"/>
</dbReference>
<dbReference type="STRING" id="33051.SB4_01900"/>
<evidence type="ECO:0000259" key="1">
    <source>
        <dbReference type="Pfam" id="PF07811"/>
    </source>
</evidence>